<dbReference type="EMBL" id="KB745002">
    <property type="protein sequence ID" value="EOA94114.1"/>
    <property type="molecule type" value="Genomic_DNA"/>
</dbReference>
<sequence length="100" mass="10728">MNAVIPCSPGVEAEGAGAVLSRFGLVTIHPMLRFVFETSHRKSSTALWESCSSNKALAEGIFKSSSCTLPSSLLSTMGQRSHNSDHLPDTEKISDRCTLC</sequence>
<accession>R0KY35</accession>
<keyword evidence="3" id="KW-1185">Reference proteome</keyword>
<evidence type="ECO:0000313" key="3">
    <source>
        <dbReference type="Proteomes" id="UP000296049"/>
    </source>
</evidence>
<name>R0KY35_ANAPL</name>
<protein>
    <submittedName>
        <fullName evidence="2">Uncharacterized protein</fullName>
    </submittedName>
</protein>
<feature type="compositionally biased region" description="Basic and acidic residues" evidence="1">
    <location>
        <begin position="82"/>
        <end position="100"/>
    </location>
</feature>
<feature type="region of interest" description="Disordered" evidence="1">
    <location>
        <begin position="78"/>
        <end position="100"/>
    </location>
</feature>
<dbReference type="Proteomes" id="UP000296049">
    <property type="component" value="Unassembled WGS sequence"/>
</dbReference>
<organism evidence="2 3">
    <name type="scientific">Anas platyrhynchos</name>
    <name type="common">Mallard</name>
    <name type="synonym">Anas boschas</name>
    <dbReference type="NCBI Taxonomy" id="8839"/>
    <lineage>
        <taxon>Eukaryota</taxon>
        <taxon>Metazoa</taxon>
        <taxon>Chordata</taxon>
        <taxon>Craniata</taxon>
        <taxon>Vertebrata</taxon>
        <taxon>Euteleostomi</taxon>
        <taxon>Archelosauria</taxon>
        <taxon>Archosauria</taxon>
        <taxon>Dinosauria</taxon>
        <taxon>Saurischia</taxon>
        <taxon>Theropoda</taxon>
        <taxon>Coelurosauria</taxon>
        <taxon>Aves</taxon>
        <taxon>Neognathae</taxon>
        <taxon>Galloanserae</taxon>
        <taxon>Anseriformes</taxon>
        <taxon>Anatidae</taxon>
        <taxon>Anatinae</taxon>
        <taxon>Anas</taxon>
    </lineage>
</organism>
<reference evidence="3" key="1">
    <citation type="journal article" date="2013" name="Nat. Genet.">
        <title>The duck genome and transcriptome provide insight into an avian influenza virus reservoir species.</title>
        <authorList>
            <person name="Huang Y."/>
            <person name="Li Y."/>
            <person name="Burt D.W."/>
            <person name="Chen H."/>
            <person name="Zhang Y."/>
            <person name="Qian W."/>
            <person name="Kim H."/>
            <person name="Gan S."/>
            <person name="Zhao Y."/>
            <person name="Li J."/>
            <person name="Yi K."/>
            <person name="Feng H."/>
            <person name="Zhu P."/>
            <person name="Li B."/>
            <person name="Liu Q."/>
            <person name="Fairley S."/>
            <person name="Magor K.E."/>
            <person name="Du Z."/>
            <person name="Hu X."/>
            <person name="Goodman L."/>
            <person name="Tafer H."/>
            <person name="Vignal A."/>
            <person name="Lee T."/>
            <person name="Kim K.W."/>
            <person name="Sheng Z."/>
            <person name="An Y."/>
            <person name="Searle S."/>
            <person name="Herrero J."/>
            <person name="Groenen M.A."/>
            <person name="Crooijmans R.P."/>
            <person name="Faraut T."/>
            <person name="Cai Q."/>
            <person name="Webster R.G."/>
            <person name="Aldridge J.R."/>
            <person name="Warren W.C."/>
            <person name="Bartschat S."/>
            <person name="Kehr S."/>
            <person name="Marz M."/>
            <person name="Stadler P.F."/>
            <person name="Smith J."/>
            <person name="Kraus R.H."/>
            <person name="Zhao Y."/>
            <person name="Ren L."/>
            <person name="Fei J."/>
            <person name="Morisson M."/>
            <person name="Kaiser P."/>
            <person name="Griffin D.K."/>
            <person name="Rao M."/>
            <person name="Pitel F."/>
            <person name="Wang J."/>
            <person name="Li N."/>
        </authorList>
    </citation>
    <scope>NUCLEOTIDE SEQUENCE [LARGE SCALE GENOMIC DNA]</scope>
</reference>
<dbReference type="AlphaFoldDB" id="R0KY35"/>
<evidence type="ECO:0000313" key="2">
    <source>
        <dbReference type="EMBL" id="EOA94114.1"/>
    </source>
</evidence>
<proteinExistence type="predicted"/>
<gene>
    <name evidence="2" type="ORF">Anapl_16411</name>
</gene>
<evidence type="ECO:0000256" key="1">
    <source>
        <dbReference type="SAM" id="MobiDB-lite"/>
    </source>
</evidence>